<gene>
    <name evidence="7" type="ORF">NCTC8081_02636</name>
</gene>
<keyword evidence="2 5" id="KW-0812">Transmembrane</keyword>
<keyword evidence="4 5" id="KW-0472">Membrane</keyword>
<dbReference type="RefSeq" id="WP_111946222.1">
    <property type="nucleotide sequence ID" value="NZ_CATNYA010000058.1"/>
</dbReference>
<name>A0A2X3E9Z8_CLOPF</name>
<keyword evidence="3 5" id="KW-1133">Transmembrane helix</keyword>
<sequence length="148" mass="15995">MYCKECGEKFVNENSVVCVKCGSKRGEGSNYCVECGSPVKNKNAEVCLNCGSRVSGSKINISKHLKNDGKAMGNSKVVAGLLAIFLGAMGIHRFYLGYKEIGFIQLAIFIVALLIFAPAIFACYVWAIIDAVQIFTGKLKTINGEDLV</sequence>
<dbReference type="EMBL" id="UAWO01000002">
    <property type="protein sequence ID" value="SQC08699.1"/>
    <property type="molecule type" value="Genomic_DNA"/>
</dbReference>
<reference evidence="7 8" key="1">
    <citation type="submission" date="2018-06" db="EMBL/GenBank/DDBJ databases">
        <authorList>
            <consortium name="Pathogen Informatics"/>
            <person name="Doyle S."/>
        </authorList>
    </citation>
    <scope>NUCLEOTIDE SEQUENCE [LARGE SCALE GENOMIC DNA]</scope>
    <source>
        <strain evidence="7 8">NCTC8081</strain>
    </source>
</reference>
<evidence type="ECO:0000313" key="8">
    <source>
        <dbReference type="Proteomes" id="UP000250234"/>
    </source>
</evidence>
<dbReference type="Proteomes" id="UP000250234">
    <property type="component" value="Unassembled WGS sequence"/>
</dbReference>
<feature type="transmembrane region" description="Helical" evidence="5">
    <location>
        <begin position="102"/>
        <end position="129"/>
    </location>
</feature>
<evidence type="ECO:0000256" key="5">
    <source>
        <dbReference type="SAM" id="Phobius"/>
    </source>
</evidence>
<evidence type="ECO:0000256" key="1">
    <source>
        <dbReference type="ARBA" id="ARBA00004141"/>
    </source>
</evidence>
<evidence type="ECO:0000259" key="6">
    <source>
        <dbReference type="Pfam" id="PF05154"/>
    </source>
</evidence>
<protein>
    <submittedName>
        <fullName evidence="7">TM2 domain-containing protein</fullName>
    </submittedName>
</protein>
<evidence type="ECO:0000256" key="4">
    <source>
        <dbReference type="ARBA" id="ARBA00023136"/>
    </source>
</evidence>
<evidence type="ECO:0000256" key="3">
    <source>
        <dbReference type="ARBA" id="ARBA00022989"/>
    </source>
</evidence>
<comment type="subcellular location">
    <subcellularLocation>
        <location evidence="1">Membrane</location>
        <topology evidence="1">Multi-pass membrane protein</topology>
    </subcellularLocation>
</comment>
<organism evidence="7 8">
    <name type="scientific">Clostridium perfringens</name>
    <dbReference type="NCBI Taxonomy" id="1502"/>
    <lineage>
        <taxon>Bacteria</taxon>
        <taxon>Bacillati</taxon>
        <taxon>Bacillota</taxon>
        <taxon>Clostridia</taxon>
        <taxon>Eubacteriales</taxon>
        <taxon>Clostridiaceae</taxon>
        <taxon>Clostridium</taxon>
    </lineage>
</organism>
<evidence type="ECO:0000256" key="2">
    <source>
        <dbReference type="ARBA" id="ARBA00022692"/>
    </source>
</evidence>
<dbReference type="AlphaFoldDB" id="A0A2X3E9Z8"/>
<dbReference type="InterPro" id="IPR007829">
    <property type="entry name" value="TM2"/>
</dbReference>
<evidence type="ECO:0000313" key="7">
    <source>
        <dbReference type="EMBL" id="SQC08699.1"/>
    </source>
</evidence>
<proteinExistence type="predicted"/>
<accession>A0A2X3E9Z8</accession>
<dbReference type="GO" id="GO:0016020">
    <property type="term" value="C:membrane"/>
    <property type="evidence" value="ECO:0007669"/>
    <property type="project" value="UniProtKB-SubCell"/>
</dbReference>
<feature type="domain" description="TM2" evidence="6">
    <location>
        <begin position="72"/>
        <end position="131"/>
    </location>
</feature>
<dbReference type="Pfam" id="PF05154">
    <property type="entry name" value="TM2"/>
    <property type="match status" value="1"/>
</dbReference>
<feature type="transmembrane region" description="Helical" evidence="5">
    <location>
        <begin position="77"/>
        <end position="96"/>
    </location>
</feature>